<dbReference type="InterPro" id="IPR000792">
    <property type="entry name" value="Tscrpt_reg_LuxR_C"/>
</dbReference>
<dbReference type="InterPro" id="IPR016032">
    <property type="entry name" value="Sig_transdc_resp-reg_C-effctor"/>
</dbReference>
<feature type="region of interest" description="Disordered" evidence="4">
    <location>
        <begin position="178"/>
        <end position="202"/>
    </location>
</feature>
<dbReference type="Pfam" id="PF13185">
    <property type="entry name" value="GAF_2"/>
    <property type="match status" value="1"/>
</dbReference>
<gene>
    <name evidence="6" type="ORF">UFOPK3564_01306</name>
</gene>
<dbReference type="InterPro" id="IPR003018">
    <property type="entry name" value="GAF"/>
</dbReference>
<dbReference type="SUPFAM" id="SSF55781">
    <property type="entry name" value="GAF domain-like"/>
    <property type="match status" value="1"/>
</dbReference>
<evidence type="ECO:0000256" key="2">
    <source>
        <dbReference type="ARBA" id="ARBA00023125"/>
    </source>
</evidence>
<dbReference type="PROSITE" id="PS00622">
    <property type="entry name" value="HTH_LUXR_1"/>
    <property type="match status" value="1"/>
</dbReference>
<dbReference type="PROSITE" id="PS50043">
    <property type="entry name" value="HTH_LUXR_2"/>
    <property type="match status" value="1"/>
</dbReference>
<dbReference type="Gene3D" id="3.30.450.40">
    <property type="match status" value="1"/>
</dbReference>
<dbReference type="PRINTS" id="PR00038">
    <property type="entry name" value="HTHLUXR"/>
</dbReference>
<name>A0A6J7GYU9_9ZZZZ</name>
<dbReference type="CDD" id="cd06170">
    <property type="entry name" value="LuxR_C_like"/>
    <property type="match status" value="1"/>
</dbReference>
<dbReference type="Gene3D" id="1.10.10.10">
    <property type="entry name" value="Winged helix-like DNA-binding domain superfamily/Winged helix DNA-binding domain"/>
    <property type="match status" value="1"/>
</dbReference>
<organism evidence="6">
    <name type="scientific">freshwater metagenome</name>
    <dbReference type="NCBI Taxonomy" id="449393"/>
    <lineage>
        <taxon>unclassified sequences</taxon>
        <taxon>metagenomes</taxon>
        <taxon>ecological metagenomes</taxon>
    </lineage>
</organism>
<dbReference type="Pfam" id="PF00196">
    <property type="entry name" value="GerE"/>
    <property type="match status" value="1"/>
</dbReference>
<dbReference type="GO" id="GO:0006355">
    <property type="term" value="P:regulation of DNA-templated transcription"/>
    <property type="evidence" value="ECO:0007669"/>
    <property type="project" value="InterPro"/>
</dbReference>
<sequence>MLGGTPRRAARTMPTVLPAPDPFAPVALVDEAVRTLTGRLGAELAFGGVVTGDGAVPLVATHRVVPERFARLAPRAGRGLGGRVLTERAPVTLEDYGRARTITDDFAGPIGEEGLRGLGCVPIVDPTGVVGLLHVGSRRPGAPAGRLVAALERLAGDVGDRINASRVAALEAELRVRRGPSGADVPGPREDRPHAGPSLTPREHDVLRLLAEGCSNREIADRLVVAEPTVKGHVGHLMRKLDAPSRLRVVARAGRLGLL</sequence>
<keyword evidence="2" id="KW-0238">DNA-binding</keyword>
<keyword evidence="1" id="KW-0805">Transcription regulation</keyword>
<dbReference type="GO" id="GO:0003677">
    <property type="term" value="F:DNA binding"/>
    <property type="evidence" value="ECO:0007669"/>
    <property type="project" value="UniProtKB-KW"/>
</dbReference>
<evidence type="ECO:0000256" key="4">
    <source>
        <dbReference type="SAM" id="MobiDB-lite"/>
    </source>
</evidence>
<evidence type="ECO:0000256" key="3">
    <source>
        <dbReference type="ARBA" id="ARBA00023163"/>
    </source>
</evidence>
<dbReference type="SUPFAM" id="SSF46894">
    <property type="entry name" value="C-terminal effector domain of the bipartite response regulators"/>
    <property type="match status" value="1"/>
</dbReference>
<protein>
    <submittedName>
        <fullName evidence="6">Unannotated protein</fullName>
    </submittedName>
</protein>
<evidence type="ECO:0000256" key="1">
    <source>
        <dbReference type="ARBA" id="ARBA00023015"/>
    </source>
</evidence>
<feature type="domain" description="HTH luxR-type" evidence="5">
    <location>
        <begin position="192"/>
        <end position="257"/>
    </location>
</feature>
<keyword evidence="3" id="KW-0804">Transcription</keyword>
<proteinExistence type="predicted"/>
<dbReference type="EMBL" id="CAFBMK010000061">
    <property type="protein sequence ID" value="CAB4911936.1"/>
    <property type="molecule type" value="Genomic_DNA"/>
</dbReference>
<reference evidence="6" key="1">
    <citation type="submission" date="2020-05" db="EMBL/GenBank/DDBJ databases">
        <authorList>
            <person name="Chiriac C."/>
            <person name="Salcher M."/>
            <person name="Ghai R."/>
            <person name="Kavagutti S V."/>
        </authorList>
    </citation>
    <scope>NUCLEOTIDE SEQUENCE</scope>
</reference>
<dbReference type="PANTHER" id="PTHR44688">
    <property type="entry name" value="DNA-BINDING TRANSCRIPTIONAL ACTIVATOR DEVR_DOSR"/>
    <property type="match status" value="1"/>
</dbReference>
<dbReference type="SMART" id="SM00421">
    <property type="entry name" value="HTH_LUXR"/>
    <property type="match status" value="1"/>
</dbReference>
<dbReference type="InterPro" id="IPR029016">
    <property type="entry name" value="GAF-like_dom_sf"/>
</dbReference>
<evidence type="ECO:0000259" key="5">
    <source>
        <dbReference type="PROSITE" id="PS50043"/>
    </source>
</evidence>
<dbReference type="PANTHER" id="PTHR44688:SF16">
    <property type="entry name" value="DNA-BINDING TRANSCRIPTIONAL ACTIVATOR DEVR_DOSR"/>
    <property type="match status" value="1"/>
</dbReference>
<evidence type="ECO:0000313" key="6">
    <source>
        <dbReference type="EMBL" id="CAB4911936.1"/>
    </source>
</evidence>
<dbReference type="InterPro" id="IPR036388">
    <property type="entry name" value="WH-like_DNA-bd_sf"/>
</dbReference>
<accession>A0A6J7GYU9</accession>
<dbReference type="AlphaFoldDB" id="A0A6J7GYU9"/>